<dbReference type="AlphaFoldDB" id="A0A8D9ACK7"/>
<evidence type="ECO:0000256" key="1">
    <source>
        <dbReference type="SAM" id="MobiDB-lite"/>
    </source>
</evidence>
<dbReference type="EMBL" id="HBUF01564496">
    <property type="protein sequence ID" value="CAG6763868.1"/>
    <property type="molecule type" value="Transcribed_RNA"/>
</dbReference>
<feature type="compositionally biased region" description="Polar residues" evidence="1">
    <location>
        <begin position="122"/>
        <end position="134"/>
    </location>
</feature>
<evidence type="ECO:0000313" key="2">
    <source>
        <dbReference type="EMBL" id="CAG6763868.1"/>
    </source>
</evidence>
<name>A0A8D9ACK7_9HEMI</name>
<organism evidence="2">
    <name type="scientific">Cacopsylla melanoneura</name>
    <dbReference type="NCBI Taxonomy" id="428564"/>
    <lineage>
        <taxon>Eukaryota</taxon>
        <taxon>Metazoa</taxon>
        <taxon>Ecdysozoa</taxon>
        <taxon>Arthropoda</taxon>
        <taxon>Hexapoda</taxon>
        <taxon>Insecta</taxon>
        <taxon>Pterygota</taxon>
        <taxon>Neoptera</taxon>
        <taxon>Paraneoptera</taxon>
        <taxon>Hemiptera</taxon>
        <taxon>Sternorrhyncha</taxon>
        <taxon>Psylloidea</taxon>
        <taxon>Psyllidae</taxon>
        <taxon>Psyllinae</taxon>
        <taxon>Cacopsylla</taxon>
    </lineage>
</organism>
<protein>
    <submittedName>
        <fullName evidence="2">Uncharacterized protein</fullName>
    </submittedName>
</protein>
<sequence>MELDAASLLSLSEYFFSSPASSLLAVSPHVRIRRNNMRRRNRRNMKIALLLHEVFDDSDDSLDENDLDIFSEGEDSEIDDEMITNVSNQNRTSRDNTSWLDNYQWKGKQPLRGSDGKFVKKSPNQKQSIKTKYQPSVFKAKSRSKIHSKTSTESHIFKSALIESTAAENDPSVSKAKFVSQTNPNPNTETESNLLKSALLNIIPAESTTVNKDPLEHDESDDHFDPESLISEVEVDMTDGDQMYFDGAGGISIAGGVQDVLHILENVQSAPV</sequence>
<accession>A0A8D9ACK7</accession>
<proteinExistence type="predicted"/>
<reference evidence="2" key="1">
    <citation type="submission" date="2021-05" db="EMBL/GenBank/DDBJ databases">
        <authorList>
            <person name="Alioto T."/>
            <person name="Alioto T."/>
            <person name="Gomez Garrido J."/>
        </authorList>
    </citation>
    <scope>NUCLEOTIDE SEQUENCE</scope>
</reference>
<feature type="region of interest" description="Disordered" evidence="1">
    <location>
        <begin position="107"/>
        <end position="136"/>
    </location>
</feature>